<accession>A0AAE0RSA0</accession>
<reference evidence="1" key="2">
    <citation type="journal article" date="2021" name="Genome Biol. Evol.">
        <title>Developing a high-quality reference genome for a parasitic bivalve with doubly uniparental inheritance (Bivalvia: Unionida).</title>
        <authorList>
            <person name="Smith C.H."/>
        </authorList>
    </citation>
    <scope>NUCLEOTIDE SEQUENCE</scope>
    <source>
        <strain evidence="1">CHS0354</strain>
        <tissue evidence="1">Mantle</tissue>
    </source>
</reference>
<reference evidence="1" key="3">
    <citation type="submission" date="2023-05" db="EMBL/GenBank/DDBJ databases">
        <authorList>
            <person name="Smith C.H."/>
        </authorList>
    </citation>
    <scope>NUCLEOTIDE SEQUENCE</scope>
    <source>
        <strain evidence="1">CHS0354</strain>
        <tissue evidence="1">Mantle</tissue>
    </source>
</reference>
<dbReference type="Proteomes" id="UP001195483">
    <property type="component" value="Unassembled WGS sequence"/>
</dbReference>
<evidence type="ECO:0000313" key="1">
    <source>
        <dbReference type="EMBL" id="KAK3578664.1"/>
    </source>
</evidence>
<dbReference type="AlphaFoldDB" id="A0AAE0RSA0"/>
<keyword evidence="2" id="KW-1185">Reference proteome</keyword>
<evidence type="ECO:0000313" key="2">
    <source>
        <dbReference type="Proteomes" id="UP001195483"/>
    </source>
</evidence>
<reference evidence="1" key="1">
    <citation type="journal article" date="2021" name="Genome Biol. Evol.">
        <title>A High-Quality Reference Genome for a Parasitic Bivalve with Doubly Uniparental Inheritance (Bivalvia: Unionida).</title>
        <authorList>
            <person name="Smith C.H."/>
        </authorList>
    </citation>
    <scope>NUCLEOTIDE SEQUENCE</scope>
    <source>
        <strain evidence="1">CHS0354</strain>
    </source>
</reference>
<proteinExistence type="predicted"/>
<sequence length="153" mass="18032">MYEFQEKDLDYNWIPLYYSFVEPWDFELHLKQDNLKSVSNVKRSVHTARNESVSNDGVLRKYHKTRRGHAAGKRKRMQVLRRRGEKRLNVNAEVTDGPNRKRAKTDEDGNIWVTEEHDNMAAVLGGLNIFRQPETPEEEVSDCCDWERRGRGL</sequence>
<dbReference type="EMBL" id="JAEAOA010000236">
    <property type="protein sequence ID" value="KAK3578664.1"/>
    <property type="molecule type" value="Genomic_DNA"/>
</dbReference>
<comment type="caution">
    <text evidence="1">The sequence shown here is derived from an EMBL/GenBank/DDBJ whole genome shotgun (WGS) entry which is preliminary data.</text>
</comment>
<organism evidence="1 2">
    <name type="scientific">Potamilus streckersoni</name>
    <dbReference type="NCBI Taxonomy" id="2493646"/>
    <lineage>
        <taxon>Eukaryota</taxon>
        <taxon>Metazoa</taxon>
        <taxon>Spiralia</taxon>
        <taxon>Lophotrochozoa</taxon>
        <taxon>Mollusca</taxon>
        <taxon>Bivalvia</taxon>
        <taxon>Autobranchia</taxon>
        <taxon>Heteroconchia</taxon>
        <taxon>Palaeoheterodonta</taxon>
        <taxon>Unionida</taxon>
        <taxon>Unionoidea</taxon>
        <taxon>Unionidae</taxon>
        <taxon>Ambleminae</taxon>
        <taxon>Lampsilini</taxon>
        <taxon>Potamilus</taxon>
    </lineage>
</organism>
<gene>
    <name evidence="1" type="ORF">CHS0354_002968</name>
</gene>
<name>A0AAE0RSA0_9BIVA</name>
<protein>
    <submittedName>
        <fullName evidence="1">Uncharacterized protein</fullName>
    </submittedName>
</protein>